<proteinExistence type="predicted"/>
<protein>
    <submittedName>
        <fullName evidence="2">Potassium-transporting ATPase alpha chain 2</fullName>
    </submittedName>
</protein>
<dbReference type="GO" id="GO:0036376">
    <property type="term" value="P:sodium ion export across plasma membrane"/>
    <property type="evidence" value="ECO:0007669"/>
    <property type="project" value="TreeGrafter"/>
</dbReference>
<dbReference type="InterPro" id="IPR023299">
    <property type="entry name" value="ATPase_P-typ_cyto_dom_N"/>
</dbReference>
<accession>A0A8J6AM56</accession>
<dbReference type="Proteomes" id="UP000700334">
    <property type="component" value="Unassembled WGS sequence"/>
</dbReference>
<dbReference type="GO" id="GO:0030007">
    <property type="term" value="P:intracellular potassium ion homeostasis"/>
    <property type="evidence" value="ECO:0007669"/>
    <property type="project" value="TreeGrafter"/>
</dbReference>
<keyword evidence="1" id="KW-0479">Metal-binding</keyword>
<gene>
    <name evidence="2" type="ORF">J0S82_013950</name>
</gene>
<name>A0A8J6AM56_GALPY</name>
<feature type="non-terminal residue" evidence="2">
    <location>
        <position position="1"/>
    </location>
</feature>
<dbReference type="GO" id="GO:0000166">
    <property type="term" value="F:nucleotide binding"/>
    <property type="evidence" value="ECO:0007669"/>
    <property type="project" value="InterPro"/>
</dbReference>
<dbReference type="PANTHER" id="PTHR43294:SF1">
    <property type="entry name" value="POTASSIUM-TRANSPORTING ATPASE ALPHA CHAIN 2"/>
    <property type="match status" value="1"/>
</dbReference>
<dbReference type="GO" id="GO:0006883">
    <property type="term" value="P:intracellular sodium ion homeostasis"/>
    <property type="evidence" value="ECO:0007669"/>
    <property type="project" value="TreeGrafter"/>
</dbReference>
<dbReference type="SUPFAM" id="SSF81660">
    <property type="entry name" value="Metal cation-transporting ATPase, ATP-binding domain N"/>
    <property type="match status" value="1"/>
</dbReference>
<dbReference type="GO" id="GO:0046872">
    <property type="term" value="F:metal ion binding"/>
    <property type="evidence" value="ECO:0007669"/>
    <property type="project" value="UniProtKB-KW"/>
</dbReference>
<dbReference type="Gene3D" id="3.40.1110.10">
    <property type="entry name" value="Calcium-transporting ATPase, cytoplasmic domain N"/>
    <property type="match status" value="1"/>
</dbReference>
<keyword evidence="3" id="KW-1185">Reference proteome</keyword>
<evidence type="ECO:0000313" key="3">
    <source>
        <dbReference type="Proteomes" id="UP000700334"/>
    </source>
</evidence>
<dbReference type="GO" id="GO:1902600">
    <property type="term" value="P:proton transmembrane transport"/>
    <property type="evidence" value="ECO:0007669"/>
    <property type="project" value="TreeGrafter"/>
</dbReference>
<reference evidence="2" key="1">
    <citation type="journal article" date="2021" name="Evol. Appl.">
        <title>The genome of the Pyrenean desman and the effects of bottlenecks and inbreeding on the genomic landscape of an endangered species.</title>
        <authorList>
            <person name="Escoda L."/>
            <person name="Castresana J."/>
        </authorList>
    </citation>
    <scope>NUCLEOTIDE SEQUENCE</scope>
    <source>
        <strain evidence="2">IBE-C5619</strain>
    </source>
</reference>
<dbReference type="InterPro" id="IPR050510">
    <property type="entry name" value="Cation_transp_ATPase_P-type"/>
</dbReference>
<dbReference type="GO" id="GO:0005886">
    <property type="term" value="C:plasma membrane"/>
    <property type="evidence" value="ECO:0007669"/>
    <property type="project" value="TreeGrafter"/>
</dbReference>
<evidence type="ECO:0000256" key="1">
    <source>
        <dbReference type="ARBA" id="ARBA00022723"/>
    </source>
</evidence>
<evidence type="ECO:0000313" key="2">
    <source>
        <dbReference type="EMBL" id="KAG8520830.1"/>
    </source>
</evidence>
<organism evidence="2 3">
    <name type="scientific">Galemys pyrenaicus</name>
    <name type="common">Iberian desman</name>
    <name type="synonym">Pyrenean desman</name>
    <dbReference type="NCBI Taxonomy" id="202257"/>
    <lineage>
        <taxon>Eukaryota</taxon>
        <taxon>Metazoa</taxon>
        <taxon>Chordata</taxon>
        <taxon>Craniata</taxon>
        <taxon>Vertebrata</taxon>
        <taxon>Euteleostomi</taxon>
        <taxon>Mammalia</taxon>
        <taxon>Eutheria</taxon>
        <taxon>Laurasiatheria</taxon>
        <taxon>Eulipotyphla</taxon>
        <taxon>Talpidae</taxon>
        <taxon>Galemys</taxon>
    </lineage>
</organism>
<comment type="caution">
    <text evidence="2">The sequence shown here is derived from an EMBL/GenBank/DDBJ whole genome shotgun (WGS) entry which is preliminary data.</text>
</comment>
<dbReference type="OrthoDB" id="3352408at2759"/>
<dbReference type="GO" id="GO:1990573">
    <property type="term" value="P:potassium ion import across plasma membrane"/>
    <property type="evidence" value="ECO:0007669"/>
    <property type="project" value="TreeGrafter"/>
</dbReference>
<dbReference type="PANTHER" id="PTHR43294">
    <property type="entry name" value="SODIUM/POTASSIUM-TRANSPORTING ATPASE SUBUNIT ALPHA"/>
    <property type="match status" value="1"/>
</dbReference>
<sequence length="280" mass="31734">ECRVDNLSFKPKPQSSPVTSFMKTSLKQRTLMSLLTYFEGTEMWKQELELKRQQLLPRLSILYYYDRRGHLSTILFRITCSGSHCLPHCIGVTDVLQERLFIAPFSGIWTSLSKIITLHSHTEFKPGQENVPIIENVVVGDASGTALGNSQRSFWKLGNETKMPEISFDSTNKFQLSMHDTDHPNDKCFLAMKEPLTGSQRREPLNKSTNKTLHVTYMELGATFCFCIISTCHPYIVVGFALPNGMTAIMLIMLGTDIMSSLLYKKAKGDIINQQPCARR</sequence>
<dbReference type="EMBL" id="JAGFMF010011501">
    <property type="protein sequence ID" value="KAG8520830.1"/>
    <property type="molecule type" value="Genomic_DNA"/>
</dbReference>
<dbReference type="AlphaFoldDB" id="A0A8J6AM56"/>
<dbReference type="GO" id="GO:0005391">
    <property type="term" value="F:P-type sodium:potassium-exchanging transporter activity"/>
    <property type="evidence" value="ECO:0007669"/>
    <property type="project" value="TreeGrafter"/>
</dbReference>